<comment type="similarity">
    <text evidence="2">Belongs to the SNU66/SART1 family.</text>
</comment>
<dbReference type="InterPro" id="IPR005011">
    <property type="entry name" value="SNU66/SART1"/>
</dbReference>
<feature type="compositionally biased region" description="Basic and acidic residues" evidence="6">
    <location>
        <begin position="121"/>
        <end position="136"/>
    </location>
</feature>
<feature type="region of interest" description="Disordered" evidence="6">
    <location>
        <begin position="731"/>
        <end position="750"/>
    </location>
</feature>
<dbReference type="PANTHER" id="PTHR14152">
    <property type="entry name" value="SQUAMOUS CELL CARCINOMA ANTIGEN RECOGNISED BY CYTOTOXIC T LYMPHOCYTES"/>
    <property type="match status" value="1"/>
</dbReference>
<keyword evidence="3" id="KW-0507">mRNA processing</keyword>
<dbReference type="Proteomes" id="UP000695000">
    <property type="component" value="Unplaced"/>
</dbReference>
<reference evidence="8" key="1">
    <citation type="submission" date="2025-08" db="UniProtKB">
        <authorList>
            <consortium name="RefSeq"/>
        </authorList>
    </citation>
    <scope>IDENTIFICATION</scope>
    <source>
        <tissue evidence="8">Whole Larva</tissue>
    </source>
</reference>
<organism evidence="7 8">
    <name type="scientific">Nicrophorus vespilloides</name>
    <name type="common">Boreal carrion beetle</name>
    <dbReference type="NCBI Taxonomy" id="110193"/>
    <lineage>
        <taxon>Eukaryota</taxon>
        <taxon>Metazoa</taxon>
        <taxon>Ecdysozoa</taxon>
        <taxon>Arthropoda</taxon>
        <taxon>Hexapoda</taxon>
        <taxon>Insecta</taxon>
        <taxon>Pterygota</taxon>
        <taxon>Neoptera</taxon>
        <taxon>Endopterygota</taxon>
        <taxon>Coleoptera</taxon>
        <taxon>Polyphaga</taxon>
        <taxon>Staphyliniformia</taxon>
        <taxon>Silphidae</taxon>
        <taxon>Nicrophorinae</taxon>
        <taxon>Nicrophorus</taxon>
    </lineage>
</organism>
<feature type="region of interest" description="Disordered" evidence="6">
    <location>
        <begin position="1"/>
        <end position="98"/>
    </location>
</feature>
<feature type="region of interest" description="Disordered" evidence="6">
    <location>
        <begin position="620"/>
        <end position="649"/>
    </location>
</feature>
<evidence type="ECO:0000256" key="4">
    <source>
        <dbReference type="ARBA" id="ARBA00023187"/>
    </source>
</evidence>
<dbReference type="RefSeq" id="XP_017771826.1">
    <property type="nucleotide sequence ID" value="XM_017916337.1"/>
</dbReference>
<dbReference type="InterPro" id="IPR045347">
    <property type="entry name" value="HIND"/>
</dbReference>
<accession>A0ABM1MB76</accession>
<evidence type="ECO:0000313" key="7">
    <source>
        <dbReference type="Proteomes" id="UP000695000"/>
    </source>
</evidence>
<evidence type="ECO:0000256" key="3">
    <source>
        <dbReference type="ARBA" id="ARBA00022664"/>
    </source>
</evidence>
<dbReference type="Pfam" id="PF03343">
    <property type="entry name" value="SART-1"/>
    <property type="match status" value="1"/>
</dbReference>
<comment type="subcellular location">
    <subcellularLocation>
        <location evidence="1">Nucleus</location>
    </subcellularLocation>
</comment>
<gene>
    <name evidence="8" type="primary">LOC108559166</name>
</gene>
<dbReference type="PANTHER" id="PTHR14152:SF5">
    <property type="entry name" value="U4_U6.U5 TRI-SNRNP-ASSOCIATED PROTEIN 1"/>
    <property type="match status" value="1"/>
</dbReference>
<evidence type="ECO:0000313" key="8">
    <source>
        <dbReference type="RefSeq" id="XP_017771826.1"/>
    </source>
</evidence>
<protein>
    <submittedName>
        <fullName evidence="8">U4/U6.U5 tri-snRNP-associated protein 1</fullName>
    </submittedName>
</protein>
<keyword evidence="4" id="KW-0508">mRNA splicing</keyword>
<evidence type="ECO:0000256" key="2">
    <source>
        <dbReference type="ARBA" id="ARBA00006076"/>
    </source>
</evidence>
<evidence type="ECO:0000256" key="5">
    <source>
        <dbReference type="ARBA" id="ARBA00023242"/>
    </source>
</evidence>
<sequence>MGSSSKKYKEKSDSNGGGRKRRHRSRSRSVSPDYDAPREKKHKHKKHHHKDRKRERGGRHDNDSSDVVEVSPDRSPSPSHQVENTKSGHDSLSIDETNKLRAKLGLRPLQVGVEVTQSASGKRDEKKKDDLGEFYHKPAPNIGETTRSEKIKYKLNEHKEKRHIEHKLSKVKLLGESDSDDDAAAWVDRNRKIQDARKEADRREKILAELDEQFGVGEVVEQEKREKRLKKYTEKNLKGLRVEHDVDTFSEGKTIVLTLKDQGVLDEDDDCLVNVNMLDDERYKKNIENKKNKGTYNPYDVEEVDEFGIVKERDLLEKYNDEIDGEKRDSFQIGVDDTLRRKAAAVKSVQEKLASKRLEQLGSSLTLASDYYNDEELAKFKKPKKKVRKIRSKGKILTADDLEAANANNYGIEDVGTRRPKKEENHMDIDDVPNVDIDMKNIKIEESDEYVEKAWMKAKKLKKMERHNVDFSQIKPEIVVKDEPIDSGNITLNSTAEFCRTLGDIPTYGRAGNRDEGEDIDMEFEAAQGDDVEANSDDDCQIIEPVAGTWNSIDPNTKPLSKETNTVPEVPILDEEPDVGSGVGAALKLAMSKGYLDKEESNRPSNSRLAYLQAKHYSIEDKNYGDESDRGGGPNRRDRYTGPVQDFKEKDSFKPNVKLEYIDDEGHVLNSKEAFRYLSHKFHGKGPGKNKIEKRIKKTQQEGLMKKMSSTDTPLGTLNMLQAKQKEMQSPYIVLSGGKTHSTTISKTRR</sequence>
<dbReference type="GeneID" id="108559166"/>
<dbReference type="Pfam" id="PF19252">
    <property type="entry name" value="HIND"/>
    <property type="match status" value="1"/>
</dbReference>
<keyword evidence="7" id="KW-1185">Reference proteome</keyword>
<feature type="compositionally biased region" description="Basic residues" evidence="6">
    <location>
        <begin position="39"/>
        <end position="57"/>
    </location>
</feature>
<feature type="compositionally biased region" description="Polar residues" evidence="6">
    <location>
        <begin position="739"/>
        <end position="750"/>
    </location>
</feature>
<name>A0ABM1MB76_NICVS</name>
<evidence type="ECO:0000256" key="6">
    <source>
        <dbReference type="SAM" id="MobiDB-lite"/>
    </source>
</evidence>
<keyword evidence="5" id="KW-0539">Nucleus</keyword>
<feature type="compositionally biased region" description="Basic residues" evidence="6">
    <location>
        <begin position="18"/>
        <end position="27"/>
    </location>
</feature>
<feature type="region of interest" description="Disordered" evidence="6">
    <location>
        <begin position="115"/>
        <end position="149"/>
    </location>
</feature>
<feature type="compositionally biased region" description="Polar residues" evidence="6">
    <location>
        <begin position="74"/>
        <end position="85"/>
    </location>
</feature>
<evidence type="ECO:0000256" key="1">
    <source>
        <dbReference type="ARBA" id="ARBA00004123"/>
    </source>
</evidence>
<proteinExistence type="inferred from homology"/>